<dbReference type="EMBL" id="PRDL01000001">
    <property type="protein sequence ID" value="MBE8718358.1"/>
    <property type="molecule type" value="Genomic_DNA"/>
</dbReference>
<dbReference type="CDD" id="cd04186">
    <property type="entry name" value="GT_2_like_c"/>
    <property type="match status" value="1"/>
</dbReference>
<protein>
    <submittedName>
        <fullName evidence="2">Glycosyltransferase family 2 protein</fullName>
    </submittedName>
</protein>
<gene>
    <name evidence="2" type="ORF">C4F51_14275</name>
</gene>
<dbReference type="CDD" id="cd04184">
    <property type="entry name" value="GT2_RfbC_Mx_like"/>
    <property type="match status" value="1"/>
</dbReference>
<accession>A0A928V404</accession>
<dbReference type="Gene3D" id="3.90.550.10">
    <property type="entry name" value="Spore Coat Polysaccharide Biosynthesis Protein SpsA, Chain A"/>
    <property type="match status" value="2"/>
</dbReference>
<feature type="domain" description="Glycosyltransferase 2-like" evidence="1">
    <location>
        <begin position="397"/>
        <end position="514"/>
    </location>
</feature>
<dbReference type="PANTHER" id="PTHR43179:SF7">
    <property type="entry name" value="RHAMNOSYLTRANSFERASE WBBL"/>
    <property type="match status" value="1"/>
</dbReference>
<dbReference type="Pfam" id="PF00535">
    <property type="entry name" value="Glycos_transf_2"/>
    <property type="match status" value="2"/>
</dbReference>
<dbReference type="SUPFAM" id="SSF53448">
    <property type="entry name" value="Nucleotide-diphospho-sugar transferases"/>
    <property type="match status" value="2"/>
</dbReference>
<dbReference type="InterPro" id="IPR001173">
    <property type="entry name" value="Glyco_trans_2-like"/>
</dbReference>
<evidence type="ECO:0000259" key="1">
    <source>
        <dbReference type="Pfam" id="PF00535"/>
    </source>
</evidence>
<feature type="domain" description="Glycosyltransferase 2-like" evidence="1">
    <location>
        <begin position="140"/>
        <end position="300"/>
    </location>
</feature>
<sequence length="690" mass="77503">MFKKKVDAKWYLATNPDVGNSGMSAEEHYHSFGKAEGRRPSPPGLVERLCIRSRVIVEALHLLASQQGGYLAMASYLNETRKTQGMAGVKHLILRTHNESKINKTAISYQDWIVQNELGSADFEQAVAEIQTMRLQPLISIIVPTYQSNLVWLQEAIDSVKNQPYTNWQLCFADDASPNPAVAEFLAQQAALDARIKFTVRATNGHISDASNSAVELASGEWLALFDHDDLLHPFALYWVVKAMNTHPDAALIYSDEDKTDEKGNRHSPYFKSDWNYDLFLSQNCFSHLGLIRKDLFNEIGGFRKGYEGSQDHDLILRAAEHVNPEQIVHIPKVLYHWRVHAESTAGSANSKPYAAIAGEKAIADHLARQGADAEVSFEGYGYRVKYALPVPLPLVSLIIPTRNGLTLLRQCIESIQNKTLYSNYEFIIVDNGSDDLDALTYLNRLRSKPGFTVIRDTRPFNYSQLNNLAVSKAKGELVALINNDIEVISPEWLGEMVVQALRPGVGVVGAKLLYPDNRLQHGGVILGIGGVANHSHLFINRNDHGYFARASVVQRYSAVTAACLVVRKSIYDEVNGLDEKNLVVAFNDVDFCIRVGKQGYRNIWTPYALLYHHESATRGHDIAPEKYARFVGEVNYMMDTWKKELLSDPYYNPNLNLDFPDFTLHKTPRMDKWALTIPLADEAEPRDSV</sequence>
<reference evidence="2" key="1">
    <citation type="submission" date="2018-07" db="EMBL/GenBank/DDBJ databases">
        <title>Genome assembly of strain Ka43.</title>
        <authorList>
            <person name="Kukolya J."/>
            <person name="Nagy I."/>
            <person name="Horvath B."/>
            <person name="Toth A."/>
        </authorList>
    </citation>
    <scope>NUCLEOTIDE SEQUENCE</scope>
    <source>
        <strain evidence="2">KB43</strain>
    </source>
</reference>
<organism evidence="2 3">
    <name type="scientific">Cellvibrio polysaccharolyticus</name>
    <dbReference type="NCBI Taxonomy" id="2082724"/>
    <lineage>
        <taxon>Bacteria</taxon>
        <taxon>Pseudomonadati</taxon>
        <taxon>Pseudomonadota</taxon>
        <taxon>Gammaproteobacteria</taxon>
        <taxon>Cellvibrionales</taxon>
        <taxon>Cellvibrionaceae</taxon>
        <taxon>Cellvibrio</taxon>
    </lineage>
</organism>
<evidence type="ECO:0000313" key="3">
    <source>
        <dbReference type="Proteomes" id="UP000652567"/>
    </source>
</evidence>
<dbReference type="RefSeq" id="WP_193910867.1">
    <property type="nucleotide sequence ID" value="NZ_PRDL01000001.1"/>
</dbReference>
<name>A0A928V404_9GAMM</name>
<proteinExistence type="predicted"/>
<dbReference type="AlphaFoldDB" id="A0A928V404"/>
<dbReference type="InterPro" id="IPR029044">
    <property type="entry name" value="Nucleotide-diphossugar_trans"/>
</dbReference>
<dbReference type="Proteomes" id="UP000652567">
    <property type="component" value="Unassembled WGS sequence"/>
</dbReference>
<dbReference type="PANTHER" id="PTHR43179">
    <property type="entry name" value="RHAMNOSYLTRANSFERASE WBBL"/>
    <property type="match status" value="1"/>
</dbReference>
<keyword evidence="3" id="KW-1185">Reference proteome</keyword>
<evidence type="ECO:0000313" key="2">
    <source>
        <dbReference type="EMBL" id="MBE8718358.1"/>
    </source>
</evidence>
<comment type="caution">
    <text evidence="2">The sequence shown here is derived from an EMBL/GenBank/DDBJ whole genome shotgun (WGS) entry which is preliminary data.</text>
</comment>